<keyword evidence="3" id="KW-0963">Cytoplasm</keyword>
<dbReference type="GO" id="GO:0009401">
    <property type="term" value="P:phosphoenolpyruvate-dependent sugar phosphotransferase system"/>
    <property type="evidence" value="ECO:0007669"/>
    <property type="project" value="UniProtKB-KW"/>
</dbReference>
<keyword evidence="6" id="KW-0598">Phosphotransferase system</keyword>
<dbReference type="RefSeq" id="WP_012224299.1">
    <property type="nucleotide sequence ID" value="NZ_JABEQG010000003.1"/>
</dbReference>
<dbReference type="Proteomes" id="UP000550787">
    <property type="component" value="Unassembled WGS sequence"/>
</dbReference>
<dbReference type="PROSITE" id="PS51096">
    <property type="entry name" value="PTS_EIIA_TYPE_4"/>
    <property type="match status" value="1"/>
</dbReference>
<dbReference type="SUPFAM" id="SSF53062">
    <property type="entry name" value="PTS system fructose IIA component-like"/>
    <property type="match status" value="1"/>
</dbReference>
<name>A0A7W4FCV0_GLUDI</name>
<evidence type="ECO:0000256" key="4">
    <source>
        <dbReference type="ARBA" id="ARBA00022597"/>
    </source>
</evidence>
<dbReference type="InterPro" id="IPR051471">
    <property type="entry name" value="Bacterial_PTS_sugar_comp"/>
</dbReference>
<comment type="subcellular location">
    <subcellularLocation>
        <location evidence="1">Cytoplasm</location>
    </subcellularLocation>
</comment>
<proteinExistence type="predicted"/>
<dbReference type="GO" id="GO:0016301">
    <property type="term" value="F:kinase activity"/>
    <property type="evidence" value="ECO:0007669"/>
    <property type="project" value="UniProtKB-KW"/>
</dbReference>
<evidence type="ECO:0000313" key="9">
    <source>
        <dbReference type="Proteomes" id="UP000550787"/>
    </source>
</evidence>
<keyword evidence="5" id="KW-0808">Transferase</keyword>
<dbReference type="GO" id="GO:0005737">
    <property type="term" value="C:cytoplasm"/>
    <property type="evidence" value="ECO:0007669"/>
    <property type="project" value="UniProtKB-SubCell"/>
</dbReference>
<dbReference type="AlphaFoldDB" id="A0A7W4FCV0"/>
<keyword evidence="7" id="KW-0418">Kinase</keyword>
<dbReference type="InterPro" id="IPR004701">
    <property type="entry name" value="PTS_EIIA_man-typ"/>
</dbReference>
<dbReference type="CDD" id="cd00006">
    <property type="entry name" value="PTS_IIA_man"/>
    <property type="match status" value="1"/>
</dbReference>
<dbReference type="Pfam" id="PF03610">
    <property type="entry name" value="EIIA-man"/>
    <property type="match status" value="1"/>
</dbReference>
<dbReference type="GO" id="GO:0016020">
    <property type="term" value="C:membrane"/>
    <property type="evidence" value="ECO:0007669"/>
    <property type="project" value="InterPro"/>
</dbReference>
<organism evidence="8 9">
    <name type="scientific">Gluconacetobacter diazotrophicus</name>
    <name type="common">Acetobacter diazotrophicus</name>
    <dbReference type="NCBI Taxonomy" id="33996"/>
    <lineage>
        <taxon>Bacteria</taxon>
        <taxon>Pseudomonadati</taxon>
        <taxon>Pseudomonadota</taxon>
        <taxon>Alphaproteobacteria</taxon>
        <taxon>Acetobacterales</taxon>
        <taxon>Acetobacteraceae</taxon>
        <taxon>Gluconacetobacter</taxon>
    </lineage>
</organism>
<keyword evidence="2" id="KW-0813">Transport</keyword>
<evidence type="ECO:0000256" key="1">
    <source>
        <dbReference type="ARBA" id="ARBA00004496"/>
    </source>
</evidence>
<dbReference type="InterPro" id="IPR033887">
    <property type="entry name" value="PTS_IIA_man"/>
</dbReference>
<sequence>MIGMVLVTHGELGDTLKRAMEHVVGPQPQLATLNIEAGDDPVLRRADLQSVIAGVDTGDGVLLLTDMFGSTASNLAISTMEAGRVEVLAGVNVPMMVKLAQIRNGHTLEECADLAEGAGRKYISTASHLPPQCLGGARSCLLGERPADMPPQALYRPAPRRVAMG</sequence>
<comment type="caution">
    <text evidence="8">The sequence shown here is derived from an EMBL/GenBank/DDBJ whole genome shotgun (WGS) entry which is preliminary data.</text>
</comment>
<evidence type="ECO:0000256" key="3">
    <source>
        <dbReference type="ARBA" id="ARBA00022490"/>
    </source>
</evidence>
<reference evidence="8 9" key="1">
    <citation type="submission" date="2020-04" db="EMBL/GenBank/DDBJ databases">
        <title>Description of novel Gluconacetobacter.</title>
        <authorList>
            <person name="Sombolestani A."/>
        </authorList>
    </citation>
    <scope>NUCLEOTIDE SEQUENCE [LARGE SCALE GENOMIC DNA]</scope>
    <source>
        <strain evidence="8 9">LMG 7603</strain>
    </source>
</reference>
<dbReference type="EMBL" id="JABEQG010000003">
    <property type="protein sequence ID" value="MBB2155307.1"/>
    <property type="molecule type" value="Genomic_DNA"/>
</dbReference>
<accession>A0A7W4FCV0</accession>
<dbReference type="Gene3D" id="3.40.50.510">
    <property type="entry name" value="Phosphotransferase system, mannose-type IIA component"/>
    <property type="match status" value="1"/>
</dbReference>
<dbReference type="OMA" id="RNITCAS"/>
<evidence type="ECO:0000256" key="6">
    <source>
        <dbReference type="ARBA" id="ARBA00022683"/>
    </source>
</evidence>
<keyword evidence="4" id="KW-0762">Sugar transport</keyword>
<dbReference type="PANTHER" id="PTHR33799:SF1">
    <property type="entry name" value="PTS SYSTEM MANNOSE-SPECIFIC EIIAB COMPONENT-RELATED"/>
    <property type="match status" value="1"/>
</dbReference>
<evidence type="ECO:0000256" key="2">
    <source>
        <dbReference type="ARBA" id="ARBA00022448"/>
    </source>
</evidence>
<dbReference type="InterPro" id="IPR036662">
    <property type="entry name" value="PTS_EIIA_man-typ_sf"/>
</dbReference>
<dbReference type="PANTHER" id="PTHR33799">
    <property type="entry name" value="PTS PERMEASE-RELATED-RELATED"/>
    <property type="match status" value="1"/>
</dbReference>
<evidence type="ECO:0000256" key="5">
    <source>
        <dbReference type="ARBA" id="ARBA00022679"/>
    </source>
</evidence>
<gene>
    <name evidence="8" type="ORF">HLH33_03120</name>
</gene>
<protein>
    <submittedName>
        <fullName evidence="8">PTS fructose transporter subunit IIA</fullName>
    </submittedName>
</protein>
<evidence type="ECO:0000313" key="8">
    <source>
        <dbReference type="EMBL" id="MBB2155307.1"/>
    </source>
</evidence>
<evidence type="ECO:0000256" key="7">
    <source>
        <dbReference type="ARBA" id="ARBA00022777"/>
    </source>
</evidence>